<dbReference type="Pfam" id="PF20340">
    <property type="entry name" value="DUF6635"/>
    <property type="match status" value="1"/>
</dbReference>
<evidence type="ECO:0000313" key="2">
    <source>
        <dbReference type="EMBL" id="TNH37940.1"/>
    </source>
</evidence>
<dbReference type="EMBL" id="VDDC01000043">
    <property type="protein sequence ID" value="TNH37940.1"/>
    <property type="molecule type" value="Genomic_DNA"/>
</dbReference>
<organism evidence="2 3">
    <name type="scientific">Paracoccus haeundaensis</name>
    <dbReference type="NCBI Taxonomy" id="225362"/>
    <lineage>
        <taxon>Bacteria</taxon>
        <taxon>Pseudomonadati</taxon>
        <taxon>Pseudomonadota</taxon>
        <taxon>Alphaproteobacteria</taxon>
        <taxon>Rhodobacterales</taxon>
        <taxon>Paracoccaceae</taxon>
        <taxon>Paracoccus</taxon>
    </lineage>
</organism>
<feature type="transmembrane region" description="Helical" evidence="1">
    <location>
        <begin position="50"/>
        <end position="70"/>
    </location>
</feature>
<proteinExistence type="predicted"/>
<dbReference type="RefSeq" id="WP_139599506.1">
    <property type="nucleotide sequence ID" value="NZ_VDDC01000043.1"/>
</dbReference>
<name>A0A5C4R1V2_9RHOB</name>
<dbReference type="InterPro" id="IPR046575">
    <property type="entry name" value="DUF6635"/>
</dbReference>
<evidence type="ECO:0000256" key="1">
    <source>
        <dbReference type="SAM" id="Phobius"/>
    </source>
</evidence>
<keyword evidence="1" id="KW-0812">Transmembrane</keyword>
<keyword evidence="1" id="KW-1133">Transmembrane helix</keyword>
<feature type="transmembrane region" description="Helical" evidence="1">
    <location>
        <begin position="196"/>
        <end position="223"/>
    </location>
</feature>
<feature type="transmembrane region" description="Helical" evidence="1">
    <location>
        <begin position="130"/>
        <end position="148"/>
    </location>
</feature>
<comment type="caution">
    <text evidence="2">The sequence shown here is derived from an EMBL/GenBank/DDBJ whole genome shotgun (WGS) entry which is preliminary data.</text>
</comment>
<sequence length="275" mass="29652">MPPAPLRSRLTRRDAALRRFARLRYGPRGTLALHRHAIGADLLRAPVNVMLAPVALLMLGAGWALTRMGATRVGGWLRSRRVFLRSDVSTVIQRDLGALIADLQRQGLGPDTSPDRIARAIRSHADTRNAVAEITTSLIVLTVGIALFHRATPGMISLAGPMAQMRAHGAAVRDFALGDTLGRAWYWAFPVETAPLTVVATGVALAVAGSLVTTFAGLIADPVQLWTGVHRRRLSRLMARLDAETDSGAPEPEHLLARLGDVIDTALIALRSWRG</sequence>
<keyword evidence="3" id="KW-1185">Reference proteome</keyword>
<dbReference type="Proteomes" id="UP000304880">
    <property type="component" value="Unassembled WGS sequence"/>
</dbReference>
<dbReference type="AlphaFoldDB" id="A0A5C4R1V2"/>
<keyword evidence="1" id="KW-0472">Membrane</keyword>
<accession>A0A5C4R1V2</accession>
<evidence type="ECO:0000313" key="3">
    <source>
        <dbReference type="Proteomes" id="UP000304880"/>
    </source>
</evidence>
<gene>
    <name evidence="2" type="ORF">FHD67_17650</name>
</gene>
<reference evidence="2 3" key="1">
    <citation type="submission" date="2019-06" db="EMBL/GenBank/DDBJ databases">
        <authorList>
            <person name="Li J."/>
        </authorList>
    </citation>
    <scope>NUCLEOTIDE SEQUENCE [LARGE SCALE GENOMIC DNA]</scope>
    <source>
        <strain evidence="2 3">CGMCC 1.8012</strain>
    </source>
</reference>
<protein>
    <submittedName>
        <fullName evidence="2">Uncharacterized protein</fullName>
    </submittedName>
</protein>